<protein>
    <submittedName>
        <fullName evidence="2">DUF6131 family protein</fullName>
    </submittedName>
</protein>
<gene>
    <name evidence="2" type="ORF">ACIP2Z_12170</name>
</gene>
<name>A0ABW8FCE3_9ACTN</name>
<dbReference type="InterPro" id="IPR046134">
    <property type="entry name" value="DUF6131"/>
</dbReference>
<keyword evidence="1" id="KW-1133">Transmembrane helix</keyword>
<keyword evidence="1" id="KW-0812">Transmembrane</keyword>
<sequence length="51" mass="5411">MIILGIILLVIGFIAGISILWTIGIVLVAVGAILWALGAMGHAVAGRRHYW</sequence>
<evidence type="ECO:0000313" key="2">
    <source>
        <dbReference type="EMBL" id="MFJ4079705.1"/>
    </source>
</evidence>
<organism evidence="2 3">
    <name type="scientific">Streptomyces iakyrus</name>
    <dbReference type="NCBI Taxonomy" id="68219"/>
    <lineage>
        <taxon>Bacteria</taxon>
        <taxon>Bacillati</taxon>
        <taxon>Actinomycetota</taxon>
        <taxon>Actinomycetes</taxon>
        <taxon>Kitasatosporales</taxon>
        <taxon>Streptomycetaceae</taxon>
        <taxon>Streptomyces</taxon>
    </lineage>
</organism>
<proteinExistence type="predicted"/>
<dbReference type="EMBL" id="JBIVGG010000005">
    <property type="protein sequence ID" value="MFJ4079705.1"/>
    <property type="molecule type" value="Genomic_DNA"/>
</dbReference>
<evidence type="ECO:0000256" key="1">
    <source>
        <dbReference type="SAM" id="Phobius"/>
    </source>
</evidence>
<dbReference type="RefSeq" id="WP_359632656.1">
    <property type="nucleotide sequence ID" value="NZ_JBEYEN010000004.1"/>
</dbReference>
<comment type="caution">
    <text evidence="2">The sequence shown here is derived from an EMBL/GenBank/DDBJ whole genome shotgun (WGS) entry which is preliminary data.</text>
</comment>
<feature type="transmembrane region" description="Helical" evidence="1">
    <location>
        <begin position="6"/>
        <end position="38"/>
    </location>
</feature>
<dbReference type="Pfam" id="PF19626">
    <property type="entry name" value="DUF6131"/>
    <property type="match status" value="1"/>
</dbReference>
<keyword evidence="1" id="KW-0472">Membrane</keyword>
<reference evidence="2 3" key="1">
    <citation type="submission" date="2024-10" db="EMBL/GenBank/DDBJ databases">
        <title>The Natural Products Discovery Center: Release of the First 8490 Sequenced Strains for Exploring Actinobacteria Biosynthetic Diversity.</title>
        <authorList>
            <person name="Kalkreuter E."/>
            <person name="Kautsar S.A."/>
            <person name="Yang D."/>
            <person name="Bader C.D."/>
            <person name="Teijaro C.N."/>
            <person name="Fluegel L."/>
            <person name="Davis C.M."/>
            <person name="Simpson J.R."/>
            <person name="Lauterbach L."/>
            <person name="Steele A.D."/>
            <person name="Gui C."/>
            <person name="Meng S."/>
            <person name="Li G."/>
            <person name="Viehrig K."/>
            <person name="Ye F."/>
            <person name="Su P."/>
            <person name="Kiefer A.F."/>
            <person name="Nichols A."/>
            <person name="Cepeda A.J."/>
            <person name="Yan W."/>
            <person name="Fan B."/>
            <person name="Jiang Y."/>
            <person name="Adhikari A."/>
            <person name="Zheng C.-J."/>
            <person name="Schuster L."/>
            <person name="Cowan T.M."/>
            <person name="Smanski M.J."/>
            <person name="Chevrette M.G."/>
            <person name="De Carvalho L.P.S."/>
            <person name="Shen B."/>
        </authorList>
    </citation>
    <scope>NUCLEOTIDE SEQUENCE [LARGE SCALE GENOMIC DNA]</scope>
    <source>
        <strain evidence="2 3">NPDC089932</strain>
    </source>
</reference>
<accession>A0ABW8FCE3</accession>
<evidence type="ECO:0000313" key="3">
    <source>
        <dbReference type="Proteomes" id="UP001617511"/>
    </source>
</evidence>
<dbReference type="Proteomes" id="UP001617511">
    <property type="component" value="Unassembled WGS sequence"/>
</dbReference>
<keyword evidence="3" id="KW-1185">Reference proteome</keyword>